<name>A0A0F9IZN7_9ZZZZ</name>
<organism evidence="1">
    <name type="scientific">marine sediment metagenome</name>
    <dbReference type="NCBI Taxonomy" id="412755"/>
    <lineage>
        <taxon>unclassified sequences</taxon>
        <taxon>metagenomes</taxon>
        <taxon>ecological metagenomes</taxon>
    </lineage>
</organism>
<reference evidence="1" key="1">
    <citation type="journal article" date="2015" name="Nature">
        <title>Complex archaea that bridge the gap between prokaryotes and eukaryotes.</title>
        <authorList>
            <person name="Spang A."/>
            <person name="Saw J.H."/>
            <person name="Jorgensen S.L."/>
            <person name="Zaremba-Niedzwiedzka K."/>
            <person name="Martijn J."/>
            <person name="Lind A.E."/>
            <person name="van Eijk R."/>
            <person name="Schleper C."/>
            <person name="Guy L."/>
            <person name="Ettema T.J."/>
        </authorList>
    </citation>
    <scope>NUCLEOTIDE SEQUENCE</scope>
</reference>
<gene>
    <name evidence="1" type="ORF">LCGC14_1593500</name>
</gene>
<accession>A0A0F9IZN7</accession>
<dbReference type="AlphaFoldDB" id="A0A0F9IZN7"/>
<protein>
    <submittedName>
        <fullName evidence="1">Uncharacterized protein</fullName>
    </submittedName>
</protein>
<proteinExistence type="predicted"/>
<sequence>MLIYLSIPSRVGVNKKIIRKVINDLKSIGHVIVYAPISDEITTHKLYNFDLIIRCDALVHMNGWNLDPVCLNEISYAKQQGISIYPDYKLPDLHPTEVSCPEQSAEFLSIVMRMYRTHLDKNADYSPANILGPGMIGIATRLWDKLTRFINLSGFPLKVEQFKNSTQITFYHEQVELKTPKAESIEDTLLDTAVYSIIALLLGKGKWGK</sequence>
<dbReference type="EMBL" id="LAZR01012686">
    <property type="protein sequence ID" value="KKM25589.1"/>
    <property type="molecule type" value="Genomic_DNA"/>
</dbReference>
<comment type="caution">
    <text evidence="1">The sequence shown here is derived from an EMBL/GenBank/DDBJ whole genome shotgun (WGS) entry which is preliminary data.</text>
</comment>
<evidence type="ECO:0000313" key="1">
    <source>
        <dbReference type="EMBL" id="KKM25589.1"/>
    </source>
</evidence>